<dbReference type="GO" id="GO:0022857">
    <property type="term" value="F:transmembrane transporter activity"/>
    <property type="evidence" value="ECO:0007669"/>
    <property type="project" value="InterPro"/>
</dbReference>
<dbReference type="OrthoDB" id="9792889at2"/>
<evidence type="ECO:0000313" key="10">
    <source>
        <dbReference type="Proteomes" id="UP000182471"/>
    </source>
</evidence>
<proteinExistence type="inferred from homology"/>
<evidence type="ECO:0000256" key="8">
    <source>
        <dbReference type="SAM" id="Phobius"/>
    </source>
</evidence>
<evidence type="ECO:0000256" key="5">
    <source>
        <dbReference type="ARBA" id="ARBA00022692"/>
    </source>
</evidence>
<dbReference type="Gene3D" id="1.10.3470.10">
    <property type="entry name" value="ABC transporter involved in vitamin B12 uptake, BtuC"/>
    <property type="match status" value="1"/>
</dbReference>
<comment type="subcellular location">
    <subcellularLocation>
        <location evidence="1">Cell membrane</location>
        <topology evidence="1">Multi-pass membrane protein</topology>
    </subcellularLocation>
</comment>
<protein>
    <submittedName>
        <fullName evidence="9">Iron complex transport system permease protein</fullName>
    </submittedName>
</protein>
<feature type="transmembrane region" description="Helical" evidence="8">
    <location>
        <begin position="270"/>
        <end position="290"/>
    </location>
</feature>
<evidence type="ECO:0000313" key="9">
    <source>
        <dbReference type="EMBL" id="SER82310.1"/>
    </source>
</evidence>
<dbReference type="GO" id="GO:0005886">
    <property type="term" value="C:plasma membrane"/>
    <property type="evidence" value="ECO:0007669"/>
    <property type="project" value="UniProtKB-SubCell"/>
</dbReference>
<dbReference type="Pfam" id="PF01032">
    <property type="entry name" value="FecCD"/>
    <property type="match status" value="1"/>
</dbReference>
<keyword evidence="10" id="KW-1185">Reference proteome</keyword>
<dbReference type="Proteomes" id="UP000182471">
    <property type="component" value="Unassembled WGS sequence"/>
</dbReference>
<keyword evidence="7 8" id="KW-0472">Membrane</keyword>
<dbReference type="InterPro" id="IPR037294">
    <property type="entry name" value="ABC_BtuC-like"/>
</dbReference>
<dbReference type="GO" id="GO:0033214">
    <property type="term" value="P:siderophore-iron import into cell"/>
    <property type="evidence" value="ECO:0007669"/>
    <property type="project" value="TreeGrafter"/>
</dbReference>
<dbReference type="AlphaFoldDB" id="A0A1H9SBB3"/>
<keyword evidence="3" id="KW-0813">Transport</keyword>
<evidence type="ECO:0000256" key="3">
    <source>
        <dbReference type="ARBA" id="ARBA00022448"/>
    </source>
</evidence>
<evidence type="ECO:0000256" key="1">
    <source>
        <dbReference type="ARBA" id="ARBA00004651"/>
    </source>
</evidence>
<accession>A0A1H9SBB3</accession>
<dbReference type="PANTHER" id="PTHR30472">
    <property type="entry name" value="FERRIC ENTEROBACTIN TRANSPORT SYSTEM PERMEASE PROTEIN"/>
    <property type="match status" value="1"/>
</dbReference>
<feature type="transmembrane region" description="Helical" evidence="8">
    <location>
        <begin position="326"/>
        <end position="345"/>
    </location>
</feature>
<name>A0A1H9SBB3_9FIRM</name>
<evidence type="ECO:0000256" key="6">
    <source>
        <dbReference type="ARBA" id="ARBA00022989"/>
    </source>
</evidence>
<feature type="transmembrane region" description="Helical" evidence="8">
    <location>
        <begin position="166"/>
        <end position="189"/>
    </location>
</feature>
<feature type="transmembrane region" description="Helical" evidence="8">
    <location>
        <begin position="297"/>
        <end position="320"/>
    </location>
</feature>
<comment type="similarity">
    <text evidence="2">Belongs to the binding-protein-dependent transport system permease family. FecCD subfamily.</text>
</comment>
<keyword evidence="6 8" id="KW-1133">Transmembrane helix</keyword>
<dbReference type="RefSeq" id="WP_022749130.1">
    <property type="nucleotide sequence ID" value="NZ_FOGW01000011.1"/>
</dbReference>
<evidence type="ECO:0000256" key="4">
    <source>
        <dbReference type="ARBA" id="ARBA00022475"/>
    </source>
</evidence>
<feature type="transmembrane region" description="Helical" evidence="8">
    <location>
        <begin position="212"/>
        <end position="230"/>
    </location>
</feature>
<gene>
    <name evidence="9" type="ORF">SAMN02910429_01182</name>
</gene>
<dbReference type="EMBL" id="FOGW01000011">
    <property type="protein sequence ID" value="SER82310.1"/>
    <property type="molecule type" value="Genomic_DNA"/>
</dbReference>
<dbReference type="SUPFAM" id="SSF81345">
    <property type="entry name" value="ABC transporter involved in vitamin B12 uptake, BtuC"/>
    <property type="match status" value="1"/>
</dbReference>
<reference evidence="10" key="1">
    <citation type="submission" date="2016-10" db="EMBL/GenBank/DDBJ databases">
        <authorList>
            <person name="Varghese N."/>
            <person name="Submissions S."/>
        </authorList>
    </citation>
    <scope>NUCLEOTIDE SEQUENCE [LARGE SCALE GENOMIC DNA]</scope>
    <source>
        <strain evidence="10">S1b</strain>
    </source>
</reference>
<feature type="transmembrane region" description="Helical" evidence="8">
    <location>
        <begin position="21"/>
        <end position="42"/>
    </location>
</feature>
<dbReference type="InterPro" id="IPR000522">
    <property type="entry name" value="ABC_transptr_permease_BtuC"/>
</dbReference>
<feature type="transmembrane region" description="Helical" evidence="8">
    <location>
        <begin position="107"/>
        <end position="126"/>
    </location>
</feature>
<keyword evidence="5 8" id="KW-0812">Transmembrane</keyword>
<keyword evidence="4" id="KW-1003">Cell membrane</keyword>
<dbReference type="PANTHER" id="PTHR30472:SF41">
    <property type="entry name" value="TRANSPORT SYSTEM PERMEASE PROTEIN"/>
    <property type="match status" value="1"/>
</dbReference>
<evidence type="ECO:0000256" key="2">
    <source>
        <dbReference type="ARBA" id="ARBA00007935"/>
    </source>
</evidence>
<feature type="transmembrane region" description="Helical" evidence="8">
    <location>
        <begin position="75"/>
        <end position="95"/>
    </location>
</feature>
<feature type="transmembrane region" description="Helical" evidence="8">
    <location>
        <begin position="132"/>
        <end position="154"/>
    </location>
</feature>
<sequence length="352" mass="38398">MKNEMNSIENTEYNKVRKSRYCIVFAGLILLFIFFALLNIYMGTAEISLKDTVDVFFNPQNIDESKRSIILDIRIPRMLEAMILGGALAVSGFLLQTFFHNPIAGPYVLGISSGAKMLVAFTLIVFLKNFSYISSITLVIAAFIGSLAVIFFILIVSKRVNNMSSLLVAGIMVGYICSAVTDFLTTFAADEDIVNLHGWSQGSFSGSNMDNVWFIAILVGVVFVLVWLMSKQIGAIQLGEEYAQTIGVNVKKFKVILILLSSILSACVTAFAGPISFIGIAVPFLIKFLLKTIKPIIVLPAIFLGGGVFCMGCDLVSRVALAPSELNISTVTSIFGAPIVIVMLISRNARRR</sequence>
<organism evidence="9 10">
    <name type="scientific">Lachnobacterium bovis</name>
    <dbReference type="NCBI Taxonomy" id="140626"/>
    <lineage>
        <taxon>Bacteria</taxon>
        <taxon>Bacillati</taxon>
        <taxon>Bacillota</taxon>
        <taxon>Clostridia</taxon>
        <taxon>Lachnospirales</taxon>
        <taxon>Lachnospiraceae</taxon>
        <taxon>Lachnobacterium</taxon>
    </lineage>
</organism>
<evidence type="ECO:0000256" key="7">
    <source>
        <dbReference type="ARBA" id="ARBA00023136"/>
    </source>
</evidence>
<dbReference type="CDD" id="cd06550">
    <property type="entry name" value="TM_ABC_iron-siderophores_like"/>
    <property type="match status" value="1"/>
</dbReference>